<feature type="transmembrane region" description="Helical" evidence="1">
    <location>
        <begin position="186"/>
        <end position="205"/>
    </location>
</feature>
<comment type="caution">
    <text evidence="2">The sequence shown here is derived from an EMBL/GenBank/DDBJ whole genome shotgun (WGS) entry which is preliminary data.</text>
</comment>
<feature type="transmembrane region" description="Helical" evidence="1">
    <location>
        <begin position="324"/>
        <end position="344"/>
    </location>
</feature>
<feature type="transmembrane region" description="Helical" evidence="1">
    <location>
        <begin position="53"/>
        <end position="74"/>
    </location>
</feature>
<dbReference type="Proteomes" id="UP001178507">
    <property type="component" value="Unassembled WGS sequence"/>
</dbReference>
<dbReference type="AlphaFoldDB" id="A0AA36MTR7"/>
<feature type="transmembrane region" description="Helical" evidence="1">
    <location>
        <begin position="455"/>
        <end position="474"/>
    </location>
</feature>
<gene>
    <name evidence="2" type="ORF">EVOR1521_LOCUS7878</name>
</gene>
<sequence length="749" mass="83012">MDYAHVVIIVVDSWMGGLVVMKLSTTVKTMIRNSALLSVLLLLDSLSQETYNFGVRMGPSLMLAMIVYMSFMLFRTAEVYEDERKLRVIDVSELPRMKSKVFSDFEAEDEEDDSPWWQCNSPWLGCYDRKWKGEPDAPEEQPPEKAGSGMDSQMMIISLVYAATDTTRTLLNSYALSSSQINPNSMSFLTFLVGLVFASLMTWRAHGLGCAKADEELGESESGKGLKQAWSIRKIIEYGNSSMLQAVTMCLGNMAYAFGLSPSMAAVLGKVYTPVLAVGERLILKKRRQPVEWFAVIILTLGTFAFLWLQIYDFEEGLGKAMSNMLPLILCILGAVTAAIQALVSQGIYEANRDVDFYMNKVRFDAGSAIFTLLVVPLLSLTASRGKDLVWLPRAVEADCDVNACWPKVTSFSNGGSIHWPWSMEDSMMTCTAPECTGVCACQTGLFAGWGLQPALYAFLAISVLYGILVGIIYDRYGSLHRAKCDSFGLLLTYWIGNPILNYFTKGESFTSSLKDECLDIVSFIVPLAALATDFGKIMTSEMLQKTCSFRLGLVAGLISRLRGKEVALMISDPAGIEKDQNEEMIELIDQRATDVRKKGAQVRVVDEKPLDSILVSRLNKLFNSLPEKQKHEFRALRREIGADSVAHAETRVAIGVNSWNRNAHMVEMARHGVGASSAGPCSIRSFGFQELKECKEAFEKAAAAHETFMKVTQDPTHQQHQVVLEQLRDGLAPASPSPPMVQFLSEER</sequence>
<feature type="transmembrane region" description="Helical" evidence="1">
    <location>
        <begin position="364"/>
        <end position="383"/>
    </location>
</feature>
<name>A0AA36MTR7_9DINO</name>
<proteinExistence type="predicted"/>
<evidence type="ECO:0000256" key="1">
    <source>
        <dbReference type="SAM" id="Phobius"/>
    </source>
</evidence>
<keyword evidence="1" id="KW-0812">Transmembrane</keyword>
<evidence type="ECO:0000313" key="2">
    <source>
        <dbReference type="EMBL" id="CAJ1379711.1"/>
    </source>
</evidence>
<reference evidence="2" key="1">
    <citation type="submission" date="2023-08" db="EMBL/GenBank/DDBJ databases">
        <authorList>
            <person name="Chen Y."/>
            <person name="Shah S."/>
            <person name="Dougan E. K."/>
            <person name="Thang M."/>
            <person name="Chan C."/>
        </authorList>
    </citation>
    <scope>NUCLEOTIDE SEQUENCE</scope>
</reference>
<accession>A0AA36MTR7</accession>
<protein>
    <submittedName>
        <fullName evidence="2">Uncharacterized protein</fullName>
    </submittedName>
</protein>
<feature type="transmembrane region" description="Helical" evidence="1">
    <location>
        <begin position="293"/>
        <end position="312"/>
    </location>
</feature>
<organism evidence="2 3">
    <name type="scientific">Effrenium voratum</name>
    <dbReference type="NCBI Taxonomy" id="2562239"/>
    <lineage>
        <taxon>Eukaryota</taxon>
        <taxon>Sar</taxon>
        <taxon>Alveolata</taxon>
        <taxon>Dinophyceae</taxon>
        <taxon>Suessiales</taxon>
        <taxon>Symbiodiniaceae</taxon>
        <taxon>Effrenium</taxon>
    </lineage>
</organism>
<feature type="transmembrane region" description="Helical" evidence="1">
    <location>
        <begin position="6"/>
        <end position="23"/>
    </location>
</feature>
<evidence type="ECO:0000313" key="3">
    <source>
        <dbReference type="Proteomes" id="UP001178507"/>
    </source>
</evidence>
<keyword evidence="1" id="KW-1133">Transmembrane helix</keyword>
<dbReference type="EMBL" id="CAUJNA010000653">
    <property type="protein sequence ID" value="CAJ1379711.1"/>
    <property type="molecule type" value="Genomic_DNA"/>
</dbReference>
<keyword evidence="3" id="KW-1185">Reference proteome</keyword>
<keyword evidence="1" id="KW-0472">Membrane</keyword>
<feature type="transmembrane region" description="Helical" evidence="1">
    <location>
        <begin position="254"/>
        <end position="272"/>
    </location>
</feature>